<reference evidence="2 3" key="1">
    <citation type="submission" date="2018-01" db="EMBL/GenBank/DDBJ databases">
        <title>Genomic Encyclopedia of Type Strains, Phase III (KMG-III): the genomes of soil and plant-associated and newly described type strains.</title>
        <authorList>
            <person name="Whitman W."/>
        </authorList>
    </citation>
    <scope>NUCLEOTIDE SEQUENCE [LARGE SCALE GENOMIC DNA]</scope>
    <source>
        <strain evidence="2 3">1131</strain>
    </source>
</reference>
<gene>
    <name evidence="2" type="ORF">CYD53_105250</name>
</gene>
<feature type="domain" description="Methyltransferase type 11" evidence="1">
    <location>
        <begin position="88"/>
        <end position="181"/>
    </location>
</feature>
<comment type="caution">
    <text evidence="2">The sequence shown here is derived from an EMBL/GenBank/DDBJ whole genome shotgun (WGS) entry which is preliminary data.</text>
</comment>
<dbReference type="Proteomes" id="UP000236919">
    <property type="component" value="Unassembled WGS sequence"/>
</dbReference>
<dbReference type="InterPro" id="IPR013216">
    <property type="entry name" value="Methyltransf_11"/>
</dbReference>
<protein>
    <submittedName>
        <fullName evidence="2">Ubiquinone/menaquinone biosynthesis C-methylase UbiE</fullName>
    </submittedName>
</protein>
<proteinExistence type="predicted"/>
<dbReference type="PANTHER" id="PTHR42912">
    <property type="entry name" value="METHYLTRANSFERASE"/>
    <property type="match status" value="1"/>
</dbReference>
<sequence>MRTPAGFHTCPDQCFRALQTAIDVTGTPAMTALHHNLSLKDEIRDYWSMRSESFDSQPGHEIFSADERRAWLALFARHLGETKGGKALDLASGTGVISLLLAELGYSVTGLDLSEAMLARARAKTAGKPIRLYAGDAEDTLEADGSYDVVATRHLVWTLPNPPASFREWFRVLKPGGRVAIVDVDMTNPRPGNGRVLRLLARLAKRFAKLPPPSAHAALHADIVSRVYFARGCRPEEVARLLGEAGFVDIRIDRDLHAIHRAQGRFMPLHQRLERASQDRFLVSARKPG</sequence>
<evidence type="ECO:0000313" key="2">
    <source>
        <dbReference type="EMBL" id="POR52585.1"/>
    </source>
</evidence>
<dbReference type="Gene3D" id="3.40.50.150">
    <property type="entry name" value="Vaccinia Virus protein VP39"/>
    <property type="match status" value="1"/>
</dbReference>
<evidence type="ECO:0000313" key="3">
    <source>
        <dbReference type="Proteomes" id="UP000236919"/>
    </source>
</evidence>
<dbReference type="InterPro" id="IPR029063">
    <property type="entry name" value="SAM-dependent_MTases_sf"/>
</dbReference>
<organism evidence="2 3">
    <name type="scientific">Bosea psychrotolerans</name>
    <dbReference type="NCBI Taxonomy" id="1871628"/>
    <lineage>
        <taxon>Bacteria</taxon>
        <taxon>Pseudomonadati</taxon>
        <taxon>Pseudomonadota</taxon>
        <taxon>Alphaproteobacteria</taxon>
        <taxon>Hyphomicrobiales</taxon>
        <taxon>Boseaceae</taxon>
        <taxon>Bosea</taxon>
    </lineage>
</organism>
<dbReference type="CDD" id="cd02440">
    <property type="entry name" value="AdoMet_MTases"/>
    <property type="match status" value="1"/>
</dbReference>
<accession>A0A2S4MD83</accession>
<dbReference type="AlphaFoldDB" id="A0A2S4MD83"/>
<evidence type="ECO:0000259" key="1">
    <source>
        <dbReference type="Pfam" id="PF08241"/>
    </source>
</evidence>
<dbReference type="InterPro" id="IPR050508">
    <property type="entry name" value="Methyltransf_Superfamily"/>
</dbReference>
<dbReference type="GO" id="GO:0032259">
    <property type="term" value="P:methylation"/>
    <property type="evidence" value="ECO:0007669"/>
    <property type="project" value="UniProtKB-KW"/>
</dbReference>
<keyword evidence="3" id="KW-1185">Reference proteome</keyword>
<keyword evidence="2" id="KW-0489">Methyltransferase</keyword>
<name>A0A2S4MD83_9HYPH</name>
<dbReference type="PANTHER" id="PTHR42912:SF80">
    <property type="entry name" value="METHYLTRANSFERASE DOMAIN-CONTAINING PROTEIN"/>
    <property type="match status" value="1"/>
</dbReference>
<dbReference type="GO" id="GO:0008757">
    <property type="term" value="F:S-adenosylmethionine-dependent methyltransferase activity"/>
    <property type="evidence" value="ECO:0007669"/>
    <property type="project" value="InterPro"/>
</dbReference>
<keyword evidence="2" id="KW-0830">Ubiquinone</keyword>
<dbReference type="Pfam" id="PF08241">
    <property type="entry name" value="Methyltransf_11"/>
    <property type="match status" value="1"/>
</dbReference>
<dbReference type="SUPFAM" id="SSF53335">
    <property type="entry name" value="S-adenosyl-L-methionine-dependent methyltransferases"/>
    <property type="match status" value="1"/>
</dbReference>
<dbReference type="EMBL" id="PQFZ01000005">
    <property type="protein sequence ID" value="POR52585.1"/>
    <property type="molecule type" value="Genomic_DNA"/>
</dbReference>
<keyword evidence="2" id="KW-0808">Transferase</keyword>